<evidence type="ECO:0000256" key="12">
    <source>
        <dbReference type="ARBA" id="ARBA00023268"/>
    </source>
</evidence>
<evidence type="ECO:0000256" key="2">
    <source>
        <dbReference type="ARBA" id="ARBA00004726"/>
    </source>
</evidence>
<keyword evidence="8 15" id="KW-0547">Nucleotide-binding</keyword>
<evidence type="ECO:0000313" key="17">
    <source>
        <dbReference type="EMBL" id="MDO7021546.1"/>
    </source>
</evidence>
<dbReference type="NCBIfam" id="NF004162">
    <property type="entry name" value="PRK05627.1-5"/>
    <property type="match status" value="1"/>
</dbReference>
<reference evidence="17" key="1">
    <citation type="submission" date="2023-07" db="EMBL/GenBank/DDBJ databases">
        <title>Mucosal microbiota of week-old chicken and adult hens.</title>
        <authorList>
            <person name="Volf J."/>
            <person name="Karasova D."/>
            <person name="Crhanova M."/>
            <person name="Faldynova M."/>
            <person name="Prikrylova H."/>
            <person name="Zeman M."/>
            <person name="Babak V."/>
            <person name="Rajova J."/>
            <person name="Rychlik I."/>
        </authorList>
    </citation>
    <scope>NUCLEOTIDE SEQUENCE</scope>
    <source>
        <strain evidence="17">ET902</strain>
    </source>
</reference>
<keyword evidence="7 15" id="KW-0548">Nucleotidyltransferase</keyword>
<comment type="pathway">
    <text evidence="3 15">Cofactor biosynthesis; FMN biosynthesis; FMN from riboflavin (ATP route): step 1/1.</text>
</comment>
<keyword evidence="5 15" id="KW-0288">FMN</keyword>
<keyword evidence="11 15" id="KW-0067">ATP-binding</keyword>
<comment type="catalytic activity">
    <reaction evidence="14 15">
        <text>FMN + ATP + H(+) = FAD + diphosphate</text>
        <dbReference type="Rhea" id="RHEA:17237"/>
        <dbReference type="ChEBI" id="CHEBI:15378"/>
        <dbReference type="ChEBI" id="CHEBI:30616"/>
        <dbReference type="ChEBI" id="CHEBI:33019"/>
        <dbReference type="ChEBI" id="CHEBI:57692"/>
        <dbReference type="ChEBI" id="CHEBI:58210"/>
        <dbReference type="EC" id="2.7.7.2"/>
    </reaction>
</comment>
<dbReference type="Pfam" id="PF06574">
    <property type="entry name" value="FAD_syn"/>
    <property type="match status" value="1"/>
</dbReference>
<keyword evidence="18" id="KW-1185">Reference proteome</keyword>
<proteinExistence type="inferred from homology"/>
<evidence type="ECO:0000256" key="9">
    <source>
        <dbReference type="ARBA" id="ARBA00022777"/>
    </source>
</evidence>
<comment type="similarity">
    <text evidence="15">Belongs to the ribF family.</text>
</comment>
<evidence type="ECO:0000256" key="11">
    <source>
        <dbReference type="ARBA" id="ARBA00022840"/>
    </source>
</evidence>
<dbReference type="InterPro" id="IPR023468">
    <property type="entry name" value="Riboflavin_kinase"/>
</dbReference>
<dbReference type="InterPro" id="IPR015864">
    <property type="entry name" value="FAD_synthase"/>
</dbReference>
<keyword evidence="12" id="KW-0511">Multifunctional enzyme</keyword>
<protein>
    <recommendedName>
        <fullName evidence="15">Riboflavin biosynthesis protein</fullName>
    </recommendedName>
    <domain>
        <recommendedName>
            <fullName evidence="15">Riboflavin kinase</fullName>
            <ecNumber evidence="15">2.7.1.26</ecNumber>
        </recommendedName>
        <alternativeName>
            <fullName evidence="15">Flavokinase</fullName>
        </alternativeName>
    </domain>
    <domain>
        <recommendedName>
            <fullName evidence="15">FMN adenylyltransferase</fullName>
            <ecNumber evidence="15">2.7.7.2</ecNumber>
        </recommendedName>
        <alternativeName>
            <fullName evidence="15">FAD pyrophosphorylase</fullName>
        </alternativeName>
        <alternativeName>
            <fullName evidence="15">FAD synthase</fullName>
        </alternativeName>
    </domain>
</protein>
<dbReference type="SUPFAM" id="SSF82114">
    <property type="entry name" value="Riboflavin kinase-like"/>
    <property type="match status" value="1"/>
</dbReference>
<name>A0ABT8Z081_9SPIR</name>
<dbReference type="RefSeq" id="WP_304385891.1">
    <property type="nucleotide sequence ID" value="NZ_JAUPBL010000089.1"/>
</dbReference>
<evidence type="ECO:0000256" key="13">
    <source>
        <dbReference type="ARBA" id="ARBA00047880"/>
    </source>
</evidence>
<dbReference type="InterPro" id="IPR023465">
    <property type="entry name" value="Riboflavin_kinase_dom_sf"/>
</dbReference>
<accession>A0ABT8Z081</accession>
<dbReference type="EMBL" id="JAUPBM010000225">
    <property type="protein sequence ID" value="MDO7021546.1"/>
    <property type="molecule type" value="Genomic_DNA"/>
</dbReference>
<dbReference type="Pfam" id="PF01687">
    <property type="entry name" value="Flavokinase"/>
    <property type="match status" value="1"/>
</dbReference>
<dbReference type="InterPro" id="IPR015865">
    <property type="entry name" value="Riboflavin_kinase_bac/euk"/>
</dbReference>
<evidence type="ECO:0000256" key="6">
    <source>
        <dbReference type="ARBA" id="ARBA00022679"/>
    </source>
</evidence>
<dbReference type="GO" id="GO:0003919">
    <property type="term" value="F:FMN adenylyltransferase activity"/>
    <property type="evidence" value="ECO:0007669"/>
    <property type="project" value="UniProtKB-EC"/>
</dbReference>
<dbReference type="Gene3D" id="3.40.50.620">
    <property type="entry name" value="HUPs"/>
    <property type="match status" value="1"/>
</dbReference>
<feature type="domain" description="Riboflavin kinase" evidence="16">
    <location>
        <begin position="172"/>
        <end position="296"/>
    </location>
</feature>
<comment type="catalytic activity">
    <reaction evidence="13 15">
        <text>riboflavin + ATP = FMN + ADP + H(+)</text>
        <dbReference type="Rhea" id="RHEA:14357"/>
        <dbReference type="ChEBI" id="CHEBI:15378"/>
        <dbReference type="ChEBI" id="CHEBI:30616"/>
        <dbReference type="ChEBI" id="CHEBI:57986"/>
        <dbReference type="ChEBI" id="CHEBI:58210"/>
        <dbReference type="ChEBI" id="CHEBI:456216"/>
        <dbReference type="EC" id="2.7.1.26"/>
    </reaction>
</comment>
<dbReference type="Proteomes" id="UP001175147">
    <property type="component" value="Unassembled WGS sequence"/>
</dbReference>
<comment type="caution">
    <text evidence="17">The sequence shown here is derived from an EMBL/GenBank/DDBJ whole genome shotgun (WGS) entry which is preliminary data.</text>
</comment>
<dbReference type="PANTHER" id="PTHR22749">
    <property type="entry name" value="RIBOFLAVIN KINASE/FMN ADENYLYLTRANSFERASE"/>
    <property type="match status" value="1"/>
</dbReference>
<evidence type="ECO:0000313" key="18">
    <source>
        <dbReference type="Proteomes" id="UP001175147"/>
    </source>
</evidence>
<dbReference type="InterPro" id="IPR002606">
    <property type="entry name" value="Riboflavin_kinase_bac"/>
</dbReference>
<dbReference type="GO" id="GO:0008531">
    <property type="term" value="F:riboflavin kinase activity"/>
    <property type="evidence" value="ECO:0007669"/>
    <property type="project" value="UniProtKB-EC"/>
</dbReference>
<evidence type="ECO:0000256" key="15">
    <source>
        <dbReference type="PIRNR" id="PIRNR004491"/>
    </source>
</evidence>
<keyword evidence="6 15" id="KW-0808">Transferase</keyword>
<dbReference type="SUPFAM" id="SSF52374">
    <property type="entry name" value="Nucleotidylyl transferase"/>
    <property type="match status" value="1"/>
</dbReference>
<comment type="pathway">
    <text evidence="2 15">Cofactor biosynthesis; FAD biosynthesis; FAD from FMN: step 1/1.</text>
</comment>
<keyword evidence="9 15" id="KW-0418">Kinase</keyword>
<dbReference type="PANTHER" id="PTHR22749:SF6">
    <property type="entry name" value="RIBOFLAVIN KINASE"/>
    <property type="match status" value="1"/>
</dbReference>
<keyword evidence="10 15" id="KW-0274">FAD</keyword>
<dbReference type="InterPro" id="IPR014729">
    <property type="entry name" value="Rossmann-like_a/b/a_fold"/>
</dbReference>
<dbReference type="CDD" id="cd02064">
    <property type="entry name" value="FAD_synthetase_N"/>
    <property type="match status" value="1"/>
</dbReference>
<dbReference type="PIRSF" id="PIRSF004491">
    <property type="entry name" value="FAD_Synth"/>
    <property type="match status" value="1"/>
</dbReference>
<evidence type="ECO:0000259" key="16">
    <source>
        <dbReference type="SMART" id="SM00904"/>
    </source>
</evidence>
<evidence type="ECO:0000256" key="4">
    <source>
        <dbReference type="ARBA" id="ARBA00022630"/>
    </source>
</evidence>
<dbReference type="NCBIfam" id="TIGR00083">
    <property type="entry name" value="ribF"/>
    <property type="match status" value="1"/>
</dbReference>
<evidence type="ECO:0000256" key="14">
    <source>
        <dbReference type="ARBA" id="ARBA00049494"/>
    </source>
</evidence>
<sequence>MNHIIYDFSKLDLKKDSIVTIGKFDSVHKGHQKLIKYTVEYAKKHNLISIAIVIKKKNLSIYNTEENNSFIKALGINYIIVIDFLPEFYTMEAKEFFNKLIEYYRMKHIAVGTDFAFGKDRMGDSEFLKRYSKECGIGVSFIKFLNYKGDKISSSNIREALSNGDMTSVNRMLGREYSMSGLVVHGNALGRKIGYPTANLEIPKTIFIPKMGVYSSTVKIGNGDTIYHALTFIGVSNINKELRVESHLLDFSKMIYGKKITVVLLKYIRDNIKVNSIDEVKKLLENDEKKIRKYFKRRTKQCLSLQTKKQK</sequence>
<evidence type="ECO:0000256" key="1">
    <source>
        <dbReference type="ARBA" id="ARBA00002121"/>
    </source>
</evidence>
<dbReference type="SMART" id="SM00904">
    <property type="entry name" value="Flavokinase"/>
    <property type="match status" value="1"/>
</dbReference>
<dbReference type="EC" id="2.7.7.2" evidence="15"/>
<evidence type="ECO:0000256" key="3">
    <source>
        <dbReference type="ARBA" id="ARBA00005201"/>
    </source>
</evidence>
<evidence type="ECO:0000256" key="8">
    <source>
        <dbReference type="ARBA" id="ARBA00022741"/>
    </source>
</evidence>
<keyword evidence="4 15" id="KW-0285">Flavoprotein</keyword>
<evidence type="ECO:0000256" key="5">
    <source>
        <dbReference type="ARBA" id="ARBA00022643"/>
    </source>
</evidence>
<gene>
    <name evidence="17" type="ORF">Q5M86_12270</name>
</gene>
<dbReference type="Gene3D" id="2.40.30.30">
    <property type="entry name" value="Riboflavin kinase-like"/>
    <property type="match status" value="1"/>
</dbReference>
<evidence type="ECO:0000256" key="10">
    <source>
        <dbReference type="ARBA" id="ARBA00022827"/>
    </source>
</evidence>
<evidence type="ECO:0000256" key="7">
    <source>
        <dbReference type="ARBA" id="ARBA00022695"/>
    </source>
</evidence>
<dbReference type="EC" id="2.7.1.26" evidence="15"/>
<organism evidence="17 18">
    <name type="scientific">Brachyspira innocens</name>
    <dbReference type="NCBI Taxonomy" id="13264"/>
    <lineage>
        <taxon>Bacteria</taxon>
        <taxon>Pseudomonadati</taxon>
        <taxon>Spirochaetota</taxon>
        <taxon>Spirochaetia</taxon>
        <taxon>Brachyspirales</taxon>
        <taxon>Brachyspiraceae</taxon>
        <taxon>Brachyspira</taxon>
    </lineage>
</organism>
<comment type="function">
    <text evidence="1">Catalyzes the phosphorylation of riboflavin to FMN followed by the adenylation of FMN to FAD.</text>
</comment>